<evidence type="ECO:0000256" key="3">
    <source>
        <dbReference type="ARBA" id="ARBA00020170"/>
    </source>
</evidence>
<dbReference type="RefSeq" id="WP_064439965.1">
    <property type="nucleotide sequence ID" value="NZ_BDDI01000006.1"/>
</dbReference>
<dbReference type="InterPro" id="IPR042174">
    <property type="entry name" value="RecF_2"/>
</dbReference>
<dbReference type="Proteomes" id="UP000567922">
    <property type="component" value="Unassembled WGS sequence"/>
</dbReference>
<sequence>MFVRHLALHTFRSWYDVEIDLAAGCTVFLGPNGHGKTNLLEAVNYLATLSSHRVATDQPLVQEGSEAARITGIAVNAGRELRVDLELHSGKANKARLNQSPTRRPRDILGVVRSVLFAPEDLSLVKGDPGERRRFLDDLLVSRRPQLAATRSDYDRILRQRTALLKSLGGNRHRQPDPGALATLEVWDGHLAHTGSELLGARLGLVEELRPYVADSYAQIAPGSRPATITYRTSLNAELLAEAVNDKAALEEIFLEALRSNRERELDRGVCLVGPHRDDLELQLGDQPAKGYASHGESWSFALSLRLGSFALLRSDGTDPVLLLDDVFAELDRKRRDALARHAATAEQVLITAAVEDDVPVTLDARVRAVHAEMSEVADNVRRRVSRVSDWSRSERV</sequence>
<evidence type="ECO:0000256" key="11">
    <source>
        <dbReference type="ARBA" id="ARBA00023236"/>
    </source>
</evidence>
<organism evidence="16 17">
    <name type="scientific">Hoyosella altamirensis</name>
    <dbReference type="NCBI Taxonomy" id="616997"/>
    <lineage>
        <taxon>Bacteria</taxon>
        <taxon>Bacillati</taxon>
        <taxon>Actinomycetota</taxon>
        <taxon>Actinomycetes</taxon>
        <taxon>Mycobacteriales</taxon>
        <taxon>Hoyosellaceae</taxon>
        <taxon>Hoyosella</taxon>
    </lineage>
</organism>
<dbReference type="PANTHER" id="PTHR32182:SF0">
    <property type="entry name" value="DNA REPLICATION AND REPAIR PROTEIN RECF"/>
    <property type="match status" value="1"/>
</dbReference>
<evidence type="ECO:0000313" key="16">
    <source>
        <dbReference type="EMBL" id="MBB3038091.1"/>
    </source>
</evidence>
<evidence type="ECO:0000256" key="2">
    <source>
        <dbReference type="ARBA" id="ARBA00008016"/>
    </source>
</evidence>
<evidence type="ECO:0000256" key="13">
    <source>
        <dbReference type="HAMAP-Rule" id="MF_00365"/>
    </source>
</evidence>
<evidence type="ECO:0000256" key="5">
    <source>
        <dbReference type="ARBA" id="ARBA00022705"/>
    </source>
</evidence>
<protein>
    <recommendedName>
        <fullName evidence="3 13">DNA replication and repair protein RecF</fullName>
    </recommendedName>
</protein>
<feature type="binding site" evidence="13">
    <location>
        <begin position="30"/>
        <end position="37"/>
    </location>
    <ligand>
        <name>ATP</name>
        <dbReference type="ChEBI" id="CHEBI:30616"/>
    </ligand>
</feature>
<dbReference type="GO" id="GO:0000731">
    <property type="term" value="P:DNA synthesis involved in DNA repair"/>
    <property type="evidence" value="ECO:0007669"/>
    <property type="project" value="TreeGrafter"/>
</dbReference>
<dbReference type="GO" id="GO:0005524">
    <property type="term" value="F:ATP binding"/>
    <property type="evidence" value="ECO:0007669"/>
    <property type="project" value="UniProtKB-UniRule"/>
</dbReference>
<evidence type="ECO:0000256" key="6">
    <source>
        <dbReference type="ARBA" id="ARBA00022741"/>
    </source>
</evidence>
<dbReference type="GO" id="GO:0005737">
    <property type="term" value="C:cytoplasm"/>
    <property type="evidence" value="ECO:0007669"/>
    <property type="project" value="UniProtKB-SubCell"/>
</dbReference>
<evidence type="ECO:0000256" key="12">
    <source>
        <dbReference type="ARBA" id="ARBA00025401"/>
    </source>
</evidence>
<keyword evidence="7 13" id="KW-0227">DNA damage</keyword>
<evidence type="ECO:0000256" key="1">
    <source>
        <dbReference type="ARBA" id="ARBA00004496"/>
    </source>
</evidence>
<evidence type="ECO:0000256" key="14">
    <source>
        <dbReference type="RuleBase" id="RU000578"/>
    </source>
</evidence>
<evidence type="ECO:0000256" key="4">
    <source>
        <dbReference type="ARBA" id="ARBA00022490"/>
    </source>
</evidence>
<comment type="caution">
    <text evidence="16">The sequence shown here is derived from an EMBL/GenBank/DDBJ whole genome shotgun (WGS) entry which is preliminary data.</text>
</comment>
<keyword evidence="10 13" id="KW-0234">DNA repair</keyword>
<keyword evidence="11 13" id="KW-0742">SOS response</keyword>
<dbReference type="Pfam" id="PF02463">
    <property type="entry name" value="SMC_N"/>
    <property type="match status" value="1"/>
</dbReference>
<feature type="domain" description="RecF/RecN/SMC N-terminal" evidence="15">
    <location>
        <begin position="3"/>
        <end position="356"/>
    </location>
</feature>
<name>A0A839RQE3_9ACTN</name>
<evidence type="ECO:0000256" key="10">
    <source>
        <dbReference type="ARBA" id="ARBA00023204"/>
    </source>
</evidence>
<keyword evidence="4 13" id="KW-0963">Cytoplasm</keyword>
<proteinExistence type="inferred from homology"/>
<dbReference type="NCBIfam" id="TIGR00611">
    <property type="entry name" value="recf"/>
    <property type="match status" value="1"/>
</dbReference>
<dbReference type="InterPro" id="IPR018078">
    <property type="entry name" value="DNA-binding_RecF_CS"/>
</dbReference>
<evidence type="ECO:0000256" key="7">
    <source>
        <dbReference type="ARBA" id="ARBA00022763"/>
    </source>
</evidence>
<gene>
    <name evidence="13" type="primary">recF</name>
    <name evidence="16" type="ORF">FHU29_002540</name>
</gene>
<keyword evidence="6 13" id="KW-0547">Nucleotide-binding</keyword>
<evidence type="ECO:0000256" key="9">
    <source>
        <dbReference type="ARBA" id="ARBA00023125"/>
    </source>
</evidence>
<keyword evidence="9 13" id="KW-0238">DNA-binding</keyword>
<comment type="function">
    <text evidence="12 13 14">The RecF protein is involved in DNA metabolism; it is required for DNA replication and normal SOS inducibility. RecF binds preferentially to single-stranded, linear DNA. It also seems to bind ATP.</text>
</comment>
<comment type="similarity">
    <text evidence="2 13 14">Belongs to the RecF family.</text>
</comment>
<dbReference type="GO" id="GO:0006260">
    <property type="term" value="P:DNA replication"/>
    <property type="evidence" value="ECO:0007669"/>
    <property type="project" value="UniProtKB-UniRule"/>
</dbReference>
<dbReference type="SUPFAM" id="SSF52540">
    <property type="entry name" value="P-loop containing nucleoside triphosphate hydrolases"/>
    <property type="match status" value="1"/>
</dbReference>
<dbReference type="PROSITE" id="PS00617">
    <property type="entry name" value="RECF_1"/>
    <property type="match status" value="1"/>
</dbReference>
<dbReference type="InterPro" id="IPR003395">
    <property type="entry name" value="RecF/RecN/SMC_N"/>
</dbReference>
<evidence type="ECO:0000256" key="8">
    <source>
        <dbReference type="ARBA" id="ARBA00022840"/>
    </source>
</evidence>
<keyword evidence="8 13" id="KW-0067">ATP-binding</keyword>
<comment type="subcellular location">
    <subcellularLocation>
        <location evidence="1 13 14">Cytoplasm</location>
    </subcellularLocation>
</comment>
<dbReference type="AlphaFoldDB" id="A0A839RQE3"/>
<dbReference type="Gene3D" id="3.40.50.300">
    <property type="entry name" value="P-loop containing nucleotide triphosphate hydrolases"/>
    <property type="match status" value="1"/>
</dbReference>
<dbReference type="OrthoDB" id="9803889at2"/>
<evidence type="ECO:0000259" key="15">
    <source>
        <dbReference type="Pfam" id="PF02463"/>
    </source>
</evidence>
<dbReference type="Gene3D" id="1.20.1050.90">
    <property type="entry name" value="RecF/RecN/SMC, N-terminal domain"/>
    <property type="match status" value="1"/>
</dbReference>
<dbReference type="GO" id="GO:0003697">
    <property type="term" value="F:single-stranded DNA binding"/>
    <property type="evidence" value="ECO:0007669"/>
    <property type="project" value="UniProtKB-UniRule"/>
</dbReference>
<reference evidence="16 17" key="1">
    <citation type="submission" date="2020-08" db="EMBL/GenBank/DDBJ databases">
        <title>Sequencing the genomes of 1000 actinobacteria strains.</title>
        <authorList>
            <person name="Klenk H.-P."/>
        </authorList>
    </citation>
    <scope>NUCLEOTIDE SEQUENCE [LARGE SCALE GENOMIC DNA]</scope>
    <source>
        <strain evidence="16 17">DSM 45258</strain>
    </source>
</reference>
<evidence type="ECO:0000313" key="17">
    <source>
        <dbReference type="Proteomes" id="UP000567922"/>
    </source>
</evidence>
<keyword evidence="5 13" id="KW-0235">DNA replication</keyword>
<dbReference type="InterPro" id="IPR027417">
    <property type="entry name" value="P-loop_NTPase"/>
</dbReference>
<dbReference type="GO" id="GO:0006302">
    <property type="term" value="P:double-strand break repair"/>
    <property type="evidence" value="ECO:0007669"/>
    <property type="project" value="TreeGrafter"/>
</dbReference>
<dbReference type="HAMAP" id="MF_00365">
    <property type="entry name" value="RecF"/>
    <property type="match status" value="1"/>
</dbReference>
<dbReference type="EMBL" id="JACHWS010000002">
    <property type="protein sequence ID" value="MBB3038091.1"/>
    <property type="molecule type" value="Genomic_DNA"/>
</dbReference>
<dbReference type="PROSITE" id="PS00618">
    <property type="entry name" value="RECF_2"/>
    <property type="match status" value="1"/>
</dbReference>
<dbReference type="GO" id="GO:0009432">
    <property type="term" value="P:SOS response"/>
    <property type="evidence" value="ECO:0007669"/>
    <property type="project" value="UniProtKB-UniRule"/>
</dbReference>
<keyword evidence="17" id="KW-1185">Reference proteome</keyword>
<dbReference type="InterPro" id="IPR001238">
    <property type="entry name" value="DNA-binding_RecF"/>
</dbReference>
<dbReference type="PANTHER" id="PTHR32182">
    <property type="entry name" value="DNA REPLICATION AND REPAIR PROTEIN RECF"/>
    <property type="match status" value="1"/>
</dbReference>
<accession>A0A839RQE3</accession>